<feature type="domain" description="DUF4872" evidence="2">
    <location>
        <begin position="212"/>
        <end position="345"/>
    </location>
</feature>
<dbReference type="RefSeq" id="WP_183226396.1">
    <property type="nucleotide sequence ID" value="NZ_BMPW01000025.1"/>
</dbReference>
<name>A0A7W5AQE6_9ACTN</name>
<dbReference type="Pfam" id="PF16169">
    <property type="entry name" value="DUF4872"/>
    <property type="match status" value="1"/>
</dbReference>
<dbReference type="InterPro" id="IPR032369">
    <property type="entry name" value="DUF4872"/>
</dbReference>
<organism evidence="3 4">
    <name type="scientific">Actinoplanes campanulatus</name>
    <dbReference type="NCBI Taxonomy" id="113559"/>
    <lineage>
        <taxon>Bacteria</taxon>
        <taxon>Bacillati</taxon>
        <taxon>Actinomycetota</taxon>
        <taxon>Actinomycetes</taxon>
        <taxon>Micromonosporales</taxon>
        <taxon>Micromonosporaceae</taxon>
        <taxon>Actinoplanes</taxon>
    </lineage>
</organism>
<dbReference type="InterPro" id="IPR026935">
    <property type="entry name" value="BtrH_N"/>
</dbReference>
<evidence type="ECO:0000259" key="2">
    <source>
        <dbReference type="Pfam" id="PF16169"/>
    </source>
</evidence>
<dbReference type="EMBL" id="JACHXF010000024">
    <property type="protein sequence ID" value="MBB3100355.1"/>
    <property type="molecule type" value="Genomic_DNA"/>
</dbReference>
<feature type="domain" description="Butirosin biosynthesis protein H N-terminal" evidence="1">
    <location>
        <begin position="57"/>
        <end position="186"/>
    </location>
</feature>
<evidence type="ECO:0000313" key="4">
    <source>
        <dbReference type="Proteomes" id="UP000590749"/>
    </source>
</evidence>
<sequence>MTDQRRLKKLVRERMTRTGESYTTARRHVVRPESPALPSGLVPGYDTFGPRQHRPSSLAVHLLRQGGIACSEALACGLAGGIGFMYAVFEYRGMPPILTIVAQHHPDPWITSVLRRLPLTFTEAHSTSTPRALDALRAAVERGRPVYVSVDQARLPWHNGEVALATEPYGVVVAGIEGDAVLVDDCAAVPHRLSVDEFAAAWAGHRKGRHHRIVLETVGAGRPDVEGAIATTVAHLTGPVLGHSFDANFGFSGMRRFSDQLRDGRTRSGWQRRFGSPESFGMAMRRLYECLELSHTAPGGTRPLYADFLDEAAGTLERPALSEAAKLFRESGARWSALAARAEAHAGEYGELCERRMLLAMTGADVREIDERIAGLPPVPDLGADGRAVLFAEMADLVDAAHDLESRAAGMLAG</sequence>
<proteinExistence type="predicted"/>
<dbReference type="AlphaFoldDB" id="A0A7W5AQE6"/>
<dbReference type="Proteomes" id="UP000590749">
    <property type="component" value="Unassembled WGS sequence"/>
</dbReference>
<protein>
    <recommendedName>
        <fullName evidence="5">Butirosin biosynthesis protein H, N-terminal</fullName>
    </recommendedName>
</protein>
<accession>A0A7W5AQE6</accession>
<gene>
    <name evidence="3" type="ORF">FHR83_008077</name>
</gene>
<evidence type="ECO:0008006" key="5">
    <source>
        <dbReference type="Google" id="ProtNLM"/>
    </source>
</evidence>
<comment type="caution">
    <text evidence="3">The sequence shown here is derived from an EMBL/GenBank/DDBJ whole genome shotgun (WGS) entry which is preliminary data.</text>
</comment>
<dbReference type="Pfam" id="PF14399">
    <property type="entry name" value="BtrH_N"/>
    <property type="match status" value="1"/>
</dbReference>
<evidence type="ECO:0000313" key="3">
    <source>
        <dbReference type="EMBL" id="MBB3100355.1"/>
    </source>
</evidence>
<keyword evidence="4" id="KW-1185">Reference proteome</keyword>
<evidence type="ECO:0000259" key="1">
    <source>
        <dbReference type="Pfam" id="PF14399"/>
    </source>
</evidence>
<reference evidence="3 4" key="1">
    <citation type="submission" date="2020-08" db="EMBL/GenBank/DDBJ databases">
        <title>Genomic Encyclopedia of Type Strains, Phase III (KMG-III): the genomes of soil and plant-associated and newly described type strains.</title>
        <authorList>
            <person name="Whitman W."/>
        </authorList>
    </citation>
    <scope>NUCLEOTIDE SEQUENCE [LARGE SCALE GENOMIC DNA]</scope>
    <source>
        <strain evidence="3 4">CECT 3287</strain>
    </source>
</reference>